<keyword evidence="3" id="KW-0732">Signal</keyword>
<reference evidence="4 5" key="1">
    <citation type="submission" date="2018-12" db="EMBL/GenBank/DDBJ databases">
        <title>The whole draft genome of Streptomyce luteoverticillatus CGMCC 15060.</title>
        <authorList>
            <person name="Feng Z."/>
            <person name="Chen G."/>
            <person name="Zhang J."/>
            <person name="Zhu H."/>
            <person name="Yu X."/>
            <person name="Zhang W."/>
            <person name="Zhang X."/>
        </authorList>
    </citation>
    <scope>NUCLEOTIDE SEQUENCE [LARGE SCALE GENOMIC DNA]</scope>
    <source>
        <strain evidence="4 5">CGMCC 15060</strain>
    </source>
</reference>
<name>A0A3Q9FVQ5_STRLT</name>
<evidence type="ECO:0000256" key="3">
    <source>
        <dbReference type="SAM" id="SignalP"/>
    </source>
</evidence>
<dbReference type="OrthoDB" id="4246416at2"/>
<keyword evidence="2" id="KW-0812">Transmembrane</keyword>
<keyword evidence="5" id="KW-1185">Reference proteome</keyword>
<dbReference type="EMBL" id="CP034587">
    <property type="protein sequence ID" value="AZQ72050.1"/>
    <property type="molecule type" value="Genomic_DNA"/>
</dbReference>
<evidence type="ECO:0000256" key="2">
    <source>
        <dbReference type="SAM" id="Phobius"/>
    </source>
</evidence>
<feature type="region of interest" description="Disordered" evidence="1">
    <location>
        <begin position="121"/>
        <end position="149"/>
    </location>
</feature>
<feature type="signal peptide" evidence="3">
    <location>
        <begin position="1"/>
        <end position="26"/>
    </location>
</feature>
<feature type="compositionally biased region" description="Low complexity" evidence="1">
    <location>
        <begin position="121"/>
        <end position="135"/>
    </location>
</feature>
<feature type="chain" id="PRO_5018789978" description="Sortase" evidence="3">
    <location>
        <begin position="27"/>
        <end position="187"/>
    </location>
</feature>
<feature type="transmembrane region" description="Helical" evidence="2">
    <location>
        <begin position="157"/>
        <end position="175"/>
    </location>
</feature>
<keyword evidence="2" id="KW-1133">Transmembrane helix</keyword>
<gene>
    <name evidence="4" type="ORF">EKH77_13255</name>
</gene>
<evidence type="ECO:0000256" key="1">
    <source>
        <dbReference type="SAM" id="MobiDB-lite"/>
    </source>
</evidence>
<organism evidence="4 5">
    <name type="scientific">Streptomyces luteoverticillatus</name>
    <name type="common">Streptoverticillium luteoverticillatus</name>
    <dbReference type="NCBI Taxonomy" id="66425"/>
    <lineage>
        <taxon>Bacteria</taxon>
        <taxon>Bacillati</taxon>
        <taxon>Actinomycetota</taxon>
        <taxon>Actinomycetes</taxon>
        <taxon>Kitasatosporales</taxon>
        <taxon>Streptomycetaceae</taxon>
        <taxon>Streptomyces</taxon>
    </lineage>
</organism>
<dbReference type="AlphaFoldDB" id="A0A3Q9FVQ5"/>
<dbReference type="Proteomes" id="UP000267900">
    <property type="component" value="Chromosome"/>
</dbReference>
<proteinExistence type="predicted"/>
<evidence type="ECO:0000313" key="4">
    <source>
        <dbReference type="EMBL" id="AZQ72050.1"/>
    </source>
</evidence>
<sequence length="187" mass="17923">MRNARVLAGAALTIAALGAAAAPALAADHFGKLEVTPGTVQPGATITVNTTACGPDGKGTGDASAVGGPASFELKAGTNKEAVVGQFAVPKSAKPGTYGIGAKCANGKEATGDLVVKAGAGMKSSPSAAPSMSPMTPKGGMKTGVGGTSDDSGTAEVIAGAAVLGTSAVVGVWFLRRRGGGDRADQA</sequence>
<keyword evidence="2" id="KW-0472">Membrane</keyword>
<evidence type="ECO:0000313" key="5">
    <source>
        <dbReference type="Proteomes" id="UP000267900"/>
    </source>
</evidence>
<protein>
    <recommendedName>
        <fullName evidence="6">Sortase</fullName>
    </recommendedName>
</protein>
<accession>A0A3Q9FVQ5</accession>
<dbReference type="RefSeq" id="WP_126914600.1">
    <property type="nucleotide sequence ID" value="NZ_CP034587.1"/>
</dbReference>
<evidence type="ECO:0008006" key="6">
    <source>
        <dbReference type="Google" id="ProtNLM"/>
    </source>
</evidence>